<keyword evidence="2" id="KW-1185">Reference proteome</keyword>
<evidence type="ECO:0000313" key="2">
    <source>
        <dbReference type="Proteomes" id="UP000490800"/>
    </source>
</evidence>
<comment type="caution">
    <text evidence="1">The sequence shown here is derived from an EMBL/GenBank/DDBJ whole genome shotgun (WGS) entry which is preliminary data.</text>
</comment>
<dbReference type="EMBL" id="RHLK01000006">
    <property type="protein sequence ID" value="MVP00359.1"/>
    <property type="molecule type" value="Genomic_DNA"/>
</dbReference>
<dbReference type="AlphaFoldDB" id="A0A7X3FIE8"/>
<organism evidence="1 2">
    <name type="scientific">Paenibacillus lutrae</name>
    <dbReference type="NCBI Taxonomy" id="2078573"/>
    <lineage>
        <taxon>Bacteria</taxon>
        <taxon>Bacillati</taxon>
        <taxon>Bacillota</taxon>
        <taxon>Bacilli</taxon>
        <taxon>Bacillales</taxon>
        <taxon>Paenibacillaceae</taxon>
        <taxon>Paenibacillus</taxon>
    </lineage>
</organism>
<accession>A0A7X3FIE8</accession>
<gene>
    <name evidence="1" type="ORF">EDM21_12635</name>
</gene>
<dbReference type="Proteomes" id="UP000490800">
    <property type="component" value="Unassembled WGS sequence"/>
</dbReference>
<evidence type="ECO:0000313" key="1">
    <source>
        <dbReference type="EMBL" id="MVP00359.1"/>
    </source>
</evidence>
<name>A0A7X3FIE8_9BACL</name>
<dbReference type="RefSeq" id="WP_157335964.1">
    <property type="nucleotide sequence ID" value="NZ_RHLK01000006.1"/>
</dbReference>
<protein>
    <submittedName>
        <fullName evidence="1">Uncharacterized protein</fullName>
    </submittedName>
</protein>
<sequence length="64" mass="7317">MERFSVNTSPDILNKLGREQAEKEAVALFQENIREAGEDAGNYKMKCYIDLRTDHLVCNADKIN</sequence>
<proteinExistence type="predicted"/>
<reference evidence="1 2" key="1">
    <citation type="journal article" date="2019" name="Microorganisms">
        <title>Paenibacillus lutrae sp. nov., A Chitinolytic Species Isolated from A River Otter in Castril Natural Park, Granada, Spain.</title>
        <authorList>
            <person name="Rodriguez M."/>
            <person name="Reina J.C."/>
            <person name="Bejar V."/>
            <person name="Llamas I."/>
        </authorList>
    </citation>
    <scope>NUCLEOTIDE SEQUENCE [LARGE SCALE GENOMIC DNA]</scope>
    <source>
        <strain evidence="1 2">N10</strain>
    </source>
</reference>
<dbReference type="OrthoDB" id="9922702at2"/>